<feature type="compositionally biased region" description="Basic and acidic residues" evidence="3">
    <location>
        <begin position="321"/>
        <end position="365"/>
    </location>
</feature>
<dbReference type="GO" id="GO:0070971">
    <property type="term" value="C:endoplasmic reticulum exit site"/>
    <property type="evidence" value="ECO:0007669"/>
    <property type="project" value="TreeGrafter"/>
</dbReference>
<dbReference type="InParanoid" id="A0A1V9XPV9"/>
<accession>A0A1V9XPV9</accession>
<comment type="caution">
    <text evidence="4">The sequence shown here is derived from an EMBL/GenBank/DDBJ whole genome shotgun (WGS) entry which is preliminary data.</text>
</comment>
<evidence type="ECO:0000313" key="4">
    <source>
        <dbReference type="EMBL" id="OQR75540.1"/>
    </source>
</evidence>
<evidence type="ECO:0000256" key="1">
    <source>
        <dbReference type="ARBA" id="ARBA00023054"/>
    </source>
</evidence>
<proteinExistence type="predicted"/>
<keyword evidence="5" id="KW-1185">Reference proteome</keyword>
<evidence type="ECO:0000313" key="5">
    <source>
        <dbReference type="Proteomes" id="UP000192247"/>
    </source>
</evidence>
<dbReference type="InterPro" id="IPR051500">
    <property type="entry name" value="cTAGE_MIA/OTOR"/>
</dbReference>
<feature type="compositionally biased region" description="Low complexity" evidence="3">
    <location>
        <begin position="308"/>
        <end position="319"/>
    </location>
</feature>
<sequence>MAAMKEEFETSERRYKRQLIDQEKKTHDNWMAFKNSSKTIEELKDETQLLRQQLLALRTEQREAAERAAAPLPQDRPRPPPPLPLPKGGQISLPPLPLPNGLKVGEMPSPPLVRYMESARHTPPAVVNLPSVLYQAKSSSSRHSSERREHQSQRRRDDDCGEGRGDRKSKTERVDRSDPHRVRDHDGDEMDLQRAERRREKREKQALLEKETSGNIACGDQHQHPRGPAETSAPDRDQSSSQLITAANGGGDGIGGVVKENGGSTCTSGRCSRIGDEWMTDQRLCKRADLDSNVGQNRIECCSDGRSIHSGGSKGGIISPELKKTSIQRRSDRGDHGDRGDRVERDRLEREHRLDRRDDRDERSPRGHRRR</sequence>
<evidence type="ECO:0000256" key="3">
    <source>
        <dbReference type="SAM" id="MobiDB-lite"/>
    </source>
</evidence>
<reference evidence="4 5" key="1">
    <citation type="journal article" date="2017" name="Gigascience">
        <title>Draft genome of the honey bee ectoparasitic mite, Tropilaelaps mercedesae, is shaped by the parasitic life history.</title>
        <authorList>
            <person name="Dong X."/>
            <person name="Armstrong S.D."/>
            <person name="Xia D."/>
            <person name="Makepeace B.L."/>
            <person name="Darby A.C."/>
            <person name="Kadowaki T."/>
        </authorList>
    </citation>
    <scope>NUCLEOTIDE SEQUENCE [LARGE SCALE GENOMIC DNA]</scope>
    <source>
        <strain evidence="4">Wuxi-XJTLU</strain>
    </source>
</reference>
<dbReference type="GO" id="GO:0006888">
    <property type="term" value="P:endoplasmic reticulum to Golgi vesicle-mediated transport"/>
    <property type="evidence" value="ECO:0007669"/>
    <property type="project" value="TreeGrafter"/>
</dbReference>
<name>A0A1V9XPV9_9ACAR</name>
<feature type="compositionally biased region" description="Basic and acidic residues" evidence="3">
    <location>
        <begin position="143"/>
        <end position="212"/>
    </location>
</feature>
<dbReference type="GO" id="GO:0009306">
    <property type="term" value="P:protein secretion"/>
    <property type="evidence" value="ECO:0007669"/>
    <property type="project" value="TreeGrafter"/>
</dbReference>
<dbReference type="EMBL" id="MNPL01006231">
    <property type="protein sequence ID" value="OQR75540.1"/>
    <property type="molecule type" value="Genomic_DNA"/>
</dbReference>
<feature type="region of interest" description="Disordered" evidence="3">
    <location>
        <begin position="60"/>
        <end position="110"/>
    </location>
</feature>
<gene>
    <name evidence="4" type="ORF">BIW11_08353</name>
</gene>
<organism evidence="4 5">
    <name type="scientific">Tropilaelaps mercedesae</name>
    <dbReference type="NCBI Taxonomy" id="418985"/>
    <lineage>
        <taxon>Eukaryota</taxon>
        <taxon>Metazoa</taxon>
        <taxon>Ecdysozoa</taxon>
        <taxon>Arthropoda</taxon>
        <taxon>Chelicerata</taxon>
        <taxon>Arachnida</taxon>
        <taxon>Acari</taxon>
        <taxon>Parasitiformes</taxon>
        <taxon>Mesostigmata</taxon>
        <taxon>Gamasina</taxon>
        <taxon>Dermanyssoidea</taxon>
        <taxon>Laelapidae</taxon>
        <taxon>Tropilaelaps</taxon>
    </lineage>
</organism>
<feature type="region of interest" description="Disordered" evidence="3">
    <location>
        <begin position="126"/>
        <end position="273"/>
    </location>
</feature>
<dbReference type="AlphaFoldDB" id="A0A1V9XPV9"/>
<dbReference type="GO" id="GO:0005789">
    <property type="term" value="C:endoplasmic reticulum membrane"/>
    <property type="evidence" value="ECO:0007669"/>
    <property type="project" value="TreeGrafter"/>
</dbReference>
<feature type="coiled-coil region" evidence="2">
    <location>
        <begin position="33"/>
        <end position="60"/>
    </location>
</feature>
<evidence type="ECO:0000256" key="2">
    <source>
        <dbReference type="SAM" id="Coils"/>
    </source>
</evidence>
<protein>
    <submittedName>
        <fullName evidence="4">Uncharacterized protein</fullName>
    </submittedName>
</protein>
<dbReference type="PANTHER" id="PTHR23158">
    <property type="entry name" value="MELANOMA INHIBITORY ACTIVITY-RELATED"/>
    <property type="match status" value="1"/>
</dbReference>
<feature type="region of interest" description="Disordered" evidence="3">
    <location>
        <begin position="302"/>
        <end position="371"/>
    </location>
</feature>
<dbReference type="GO" id="GO:0035459">
    <property type="term" value="P:vesicle cargo loading"/>
    <property type="evidence" value="ECO:0007669"/>
    <property type="project" value="TreeGrafter"/>
</dbReference>
<dbReference type="PANTHER" id="PTHR23158:SF33">
    <property type="entry name" value="TRANSPORT AND GOLGI ORGANIZATION PROTEIN 1"/>
    <property type="match status" value="1"/>
</dbReference>
<dbReference type="Proteomes" id="UP000192247">
    <property type="component" value="Unassembled WGS sequence"/>
</dbReference>
<keyword evidence="1 2" id="KW-0175">Coiled coil</keyword>